<dbReference type="Pfam" id="PF04738">
    <property type="entry name" value="Lant_dehydr_N"/>
    <property type="match status" value="2"/>
</dbReference>
<proteinExistence type="predicted"/>
<dbReference type="InterPro" id="IPR023809">
    <property type="entry name" value="Thiopep_bacteriocin_synth_dom"/>
</dbReference>
<organism evidence="3 4">
    <name type="scientific">Candidatus Pedobacter colombiensis</name>
    <dbReference type="NCBI Taxonomy" id="3121371"/>
    <lineage>
        <taxon>Bacteria</taxon>
        <taxon>Pseudomonadati</taxon>
        <taxon>Bacteroidota</taxon>
        <taxon>Sphingobacteriia</taxon>
        <taxon>Sphingobacteriales</taxon>
        <taxon>Sphingobacteriaceae</taxon>
        <taxon>Pedobacter</taxon>
    </lineage>
</organism>
<feature type="domain" description="Thiopeptide-type bacteriocin biosynthesis" evidence="2">
    <location>
        <begin position="675"/>
        <end position="919"/>
    </location>
</feature>
<reference evidence="3" key="1">
    <citation type="submission" date="2023-03" db="EMBL/GenBank/DDBJ databases">
        <title>Andean soil-derived lignocellulolytic bacterial consortium as a source of novel taxa and putative plastic-active enzymes.</title>
        <authorList>
            <person name="Diaz-Garcia L."/>
            <person name="Chuvochina M."/>
            <person name="Feuerriegel G."/>
            <person name="Bunk B."/>
            <person name="Sproer C."/>
            <person name="Streit W.R."/>
            <person name="Rodriguez L.M."/>
            <person name="Overmann J."/>
            <person name="Jimenez D.J."/>
        </authorList>
    </citation>
    <scope>NUCLEOTIDE SEQUENCE</scope>
    <source>
        <strain evidence="3">MAG 3858</strain>
    </source>
</reference>
<evidence type="ECO:0000259" key="1">
    <source>
        <dbReference type="Pfam" id="PF04738"/>
    </source>
</evidence>
<dbReference type="AlphaFoldDB" id="A0AAJ5W6A9"/>
<protein>
    <submittedName>
        <fullName evidence="3">Thiopeptide-type bacteriocin biosynthesis protein</fullName>
    </submittedName>
</protein>
<sequence length="936" mass="108050">MAKLILHPTLIYRVPRFSYIEKIDNNLEELKSMIKDSSPDLYTMIENLTLEDFQDADRKIQLSLRKYFNRAIFRSTPFGSFASVGTARMENDPVGRIKITKQQKVHSFTDWAVKSAIEYDPAKLLNANVKLFANTSYYVVQNEIRYLQMGEDNFEMTAIDFDPIIIDILKCLIEPKPYDILVKEMDSILQQDELNDYLYDLISIQLIITSQQPNIIGLDFFNRIGRQFIKEEKAYLIAERTTLTGCFNKEHFKQLPALADILSCLVHQDTEIELEQFKQKFFQRFEQAEVPIMMALDPEIGIGYGEMNSDVHSSPLIHKLATQVGTSSRSKSDNGFKDIIGNTLLEKGLDGIIQLEELMGDIKETKLLPNTLNAVCSLKGNQVYLDYLGGVTATSLFGRFAFAIPTIKKFCNEIVSIETNANPDVIFFDIGYTKEDDVDNINRRPSIYNFQLNLLNYDTSEMPLSLTDIYISIQRNEVILRSATYNKRLVPRVASAYNYQRSDLPLFRFLMAIESQSLQSNLLFRPSTLMPGLPRYPRIQFRNIIVSPASFRISAELLKGPNGLLNKVTHLQKHLIDHLPFDFYKVGKGDQKLCLHTKSKTDTEILLSLLEKSGILYLEETTMDADSCIRDENGAPYECQLILTLYHQEKVVLPVISNNSHGKEIRNWIPPGQNWLYFELYCSPIRSDIILTEKIGKYLSVYNSRIKKWFFIRYLEGGDHIRLRIELYDANDAREMTGMLSGLLQEELSCGTISDIKLCTYKKEVHRYSSALITEVENHFQQDSIYILHMLQFMLPDLAKYKLCMDIFDTIQSSQVFKDESFKNTLAKVSQSLNIEHKIQPDGFKEINKQYKGLLMQTFPSLSEGANTLHAVLKDSFISTLEKCPVFRRPEMFANLFHMHINRLFRQHQRTHELLIYNFGLMDFNRKFHQGKAKAN</sequence>
<accession>A0AAJ5W6A9</accession>
<evidence type="ECO:0000313" key="4">
    <source>
        <dbReference type="Proteomes" id="UP001214530"/>
    </source>
</evidence>
<dbReference type="InterPro" id="IPR006827">
    <property type="entry name" value="Lant_deHydtase_N"/>
</dbReference>
<gene>
    <name evidence="3" type="ORF">P0Y49_14060</name>
</gene>
<dbReference type="EMBL" id="CP119313">
    <property type="protein sequence ID" value="WEK17923.1"/>
    <property type="molecule type" value="Genomic_DNA"/>
</dbReference>
<dbReference type="NCBIfam" id="TIGR03891">
    <property type="entry name" value="thiopep_ocin"/>
    <property type="match status" value="1"/>
</dbReference>
<evidence type="ECO:0000313" key="3">
    <source>
        <dbReference type="EMBL" id="WEK17923.1"/>
    </source>
</evidence>
<name>A0AAJ5W6A9_9SPHI</name>
<dbReference type="Proteomes" id="UP001214530">
    <property type="component" value="Chromosome"/>
</dbReference>
<dbReference type="Pfam" id="PF14028">
    <property type="entry name" value="Lant_dehydr_C"/>
    <property type="match status" value="1"/>
</dbReference>
<feature type="domain" description="Lantibiotic dehydratase N-terminal" evidence="1">
    <location>
        <begin position="29"/>
        <end position="229"/>
    </location>
</feature>
<evidence type="ECO:0000259" key="2">
    <source>
        <dbReference type="Pfam" id="PF14028"/>
    </source>
</evidence>
<feature type="domain" description="Lantibiotic dehydratase N-terminal" evidence="1">
    <location>
        <begin position="257"/>
        <end position="606"/>
    </location>
</feature>